<feature type="binding site" evidence="9">
    <location>
        <position position="252"/>
    </location>
    <ligand>
        <name>pyridoxal 5'-phosphate</name>
        <dbReference type="ChEBI" id="CHEBI:597326"/>
    </ligand>
</feature>
<feature type="binding site" evidence="9">
    <location>
        <position position="148"/>
    </location>
    <ligand>
        <name>substrate</name>
    </ligand>
</feature>
<evidence type="ECO:0000256" key="4">
    <source>
        <dbReference type="ARBA" id="ARBA00022679"/>
    </source>
</evidence>
<keyword evidence="4 9" id="KW-0808">Transferase</keyword>
<dbReference type="GO" id="GO:0005737">
    <property type="term" value="C:cytoplasm"/>
    <property type="evidence" value="ECO:0007669"/>
    <property type="project" value="UniProtKB-SubCell"/>
</dbReference>
<dbReference type="FunFam" id="3.40.640.10:FF:000004">
    <property type="entry name" value="Acetylornithine aminotransferase"/>
    <property type="match status" value="1"/>
</dbReference>
<name>A0A560B1E5_AZOBR</name>
<evidence type="ECO:0000313" key="11">
    <source>
        <dbReference type="Proteomes" id="UP000316083"/>
    </source>
</evidence>
<keyword evidence="6 9" id="KW-0093">Biotin biosynthesis</keyword>
<dbReference type="GO" id="GO:0004141">
    <property type="term" value="F:dethiobiotin synthase activity"/>
    <property type="evidence" value="ECO:0007669"/>
    <property type="project" value="TreeGrafter"/>
</dbReference>
<dbReference type="HAMAP" id="MF_00834">
    <property type="entry name" value="BioA"/>
    <property type="match status" value="1"/>
</dbReference>
<proteinExistence type="inferred from homology"/>
<dbReference type="AlphaFoldDB" id="A0A560B1E5"/>
<dbReference type="InterPro" id="IPR049704">
    <property type="entry name" value="Aminotrans_3_PPA_site"/>
</dbReference>
<reference evidence="10 11" key="1">
    <citation type="submission" date="2019-06" db="EMBL/GenBank/DDBJ databases">
        <title>Genomic Encyclopedia of Type Strains, Phase IV (KMG-V): Genome sequencing to study the core and pangenomes of soil and plant-associated prokaryotes.</title>
        <authorList>
            <person name="Whitman W."/>
        </authorList>
    </citation>
    <scope>NUCLEOTIDE SEQUENCE [LARGE SCALE GENOMIC DNA]</scope>
    <source>
        <strain evidence="10 11">BR 11796</strain>
    </source>
</reference>
<keyword evidence="9" id="KW-0963">Cytoplasm</keyword>
<comment type="catalytic activity">
    <reaction evidence="8 9">
        <text>(8S)-8-amino-7-oxononanoate + S-adenosyl-L-methionine = S-adenosyl-4-methylsulfanyl-2-oxobutanoate + (7R,8S)-7,8-diammoniononanoate</text>
        <dbReference type="Rhea" id="RHEA:16861"/>
        <dbReference type="ChEBI" id="CHEBI:16490"/>
        <dbReference type="ChEBI" id="CHEBI:59789"/>
        <dbReference type="ChEBI" id="CHEBI:149468"/>
        <dbReference type="ChEBI" id="CHEBI:149469"/>
        <dbReference type="EC" id="2.6.1.62"/>
    </reaction>
</comment>
<dbReference type="InterPro" id="IPR005814">
    <property type="entry name" value="Aminotrans_3"/>
</dbReference>
<dbReference type="PANTHER" id="PTHR42684">
    <property type="entry name" value="ADENOSYLMETHIONINE-8-AMINO-7-OXONONANOATE AMINOTRANSFERASE"/>
    <property type="match status" value="1"/>
</dbReference>
<evidence type="ECO:0000313" key="10">
    <source>
        <dbReference type="EMBL" id="TWA66453.1"/>
    </source>
</evidence>
<accession>A0A560B1E5</accession>
<dbReference type="CDD" id="cd00610">
    <property type="entry name" value="OAT_like"/>
    <property type="match status" value="1"/>
</dbReference>
<dbReference type="NCBIfam" id="TIGR00508">
    <property type="entry name" value="bioA"/>
    <property type="match status" value="1"/>
</dbReference>
<protein>
    <recommendedName>
        <fullName evidence="9">Adenosylmethionine-8-amino-7-oxononanoate aminotransferase</fullName>
        <ecNumber evidence="9">2.6.1.62</ecNumber>
    </recommendedName>
    <alternativeName>
        <fullName evidence="9">7,8-diamino-pelargonic acid aminotransferase</fullName>
        <shortName evidence="9">DAPA AT</shortName>
        <shortName evidence="9">DAPA aminotransferase</shortName>
    </alternativeName>
    <alternativeName>
        <fullName evidence="9">7,8-diaminononanoate synthase</fullName>
        <shortName evidence="9">DANS</shortName>
    </alternativeName>
    <alternativeName>
        <fullName evidence="9">Diaminopelargonic acid synthase</fullName>
    </alternativeName>
</protein>
<comment type="subunit">
    <text evidence="9">Homodimer.</text>
</comment>
<dbReference type="Pfam" id="PF00202">
    <property type="entry name" value="Aminotran_3"/>
    <property type="match status" value="1"/>
</dbReference>
<sequence>MTDTAPDTIALDRRHVWHPFTQAQTAPEPLAVTHGKGVSLFTEDGREILDLISSWWVNLHGHAHPAIAGAIAEQAHRLEQVIFADFTHSPAARLAARLAEVLPGGLDRVFYSDNGSTAVEVALKLAWQYWRNKGEGQRRRFLAFEGSYHGDTFGAMAAGVGSGFYEPFHELLFAVDRMPYPATWDGDPEVEAKEAAALDWLDRWLAVHGAELVAVIIEPLVQGASGMRFCRPEFLRAMAARVRAAGGLVIFDEVMTGFGRTGALFASQKAGVAPDLICLSKGLTGGFLPLSVTACGETIYEAFKGAGFDRAFAHGHSFTANPLGCAAALASLELTTSAETAADLARIEARHRAAIADLSGHPKLSRGRVMGTIAAIEVTDAQGYTAAVGQTLKRFFLERGLLLRPLGPVIYLLPPYCVTDGQLDRAYAAVRDAADTLL</sequence>
<dbReference type="EMBL" id="VITF01000008">
    <property type="protein sequence ID" value="TWA66453.1"/>
    <property type="molecule type" value="Genomic_DNA"/>
</dbReference>
<dbReference type="PANTHER" id="PTHR42684:SF3">
    <property type="entry name" value="ADENOSYLMETHIONINE-8-AMINO-7-OXONONANOATE AMINOTRANSFERASE"/>
    <property type="match status" value="1"/>
</dbReference>
<feature type="site" description="Participates in the substrate recognition with KAPA and in a stacking interaction with the adenine ring of SAM" evidence="9">
    <location>
        <position position="20"/>
    </location>
</feature>
<comment type="pathway">
    <text evidence="2 9">Cofactor biosynthesis; biotin biosynthesis; 7,8-diaminononanoate from 8-amino-7-oxononanoate (SAM route): step 1/1.</text>
</comment>
<comment type="subcellular location">
    <subcellularLocation>
        <location evidence="9">Cytoplasm</location>
    </subcellularLocation>
</comment>
<keyword evidence="3 9" id="KW-0032">Aminotransferase</keyword>
<dbReference type="InterPro" id="IPR005815">
    <property type="entry name" value="BioA"/>
</dbReference>
<keyword evidence="5 9" id="KW-0949">S-adenosyl-L-methionine</keyword>
<comment type="similarity">
    <text evidence="9">Belongs to the class-III pyridoxal-phosphate-dependent aminotransferase family. BioA subfamily.</text>
</comment>
<feature type="binding site" evidence="9">
    <location>
        <position position="315"/>
    </location>
    <ligand>
        <name>substrate</name>
    </ligand>
</feature>
<evidence type="ECO:0000256" key="9">
    <source>
        <dbReference type="HAMAP-Rule" id="MF_00834"/>
    </source>
</evidence>
<dbReference type="GO" id="GO:0004015">
    <property type="term" value="F:adenosylmethionine-8-amino-7-oxononanoate transaminase activity"/>
    <property type="evidence" value="ECO:0007669"/>
    <property type="project" value="UniProtKB-UniRule"/>
</dbReference>
<dbReference type="InterPro" id="IPR015422">
    <property type="entry name" value="PyrdxlP-dep_Trfase_small"/>
</dbReference>
<feature type="binding site" evidence="9">
    <location>
        <begin position="316"/>
        <end position="317"/>
    </location>
    <ligand>
        <name>pyridoxal 5'-phosphate</name>
        <dbReference type="ChEBI" id="CHEBI:597326"/>
    </ligand>
</feature>
<evidence type="ECO:0000256" key="8">
    <source>
        <dbReference type="ARBA" id="ARBA00048449"/>
    </source>
</evidence>
<dbReference type="RefSeq" id="WP_145677910.1">
    <property type="nucleotide sequence ID" value="NZ_VITF01000008.1"/>
</dbReference>
<evidence type="ECO:0000256" key="2">
    <source>
        <dbReference type="ARBA" id="ARBA00005063"/>
    </source>
</evidence>
<dbReference type="GO" id="GO:0009102">
    <property type="term" value="P:biotin biosynthetic process"/>
    <property type="evidence" value="ECO:0007669"/>
    <property type="project" value="UniProtKB-UniRule"/>
</dbReference>
<dbReference type="InterPro" id="IPR015421">
    <property type="entry name" value="PyrdxlP-dep_Trfase_major"/>
</dbReference>
<feature type="binding site" evidence="9">
    <location>
        <position position="281"/>
    </location>
    <ligand>
        <name>substrate</name>
    </ligand>
</feature>
<evidence type="ECO:0000256" key="5">
    <source>
        <dbReference type="ARBA" id="ARBA00022691"/>
    </source>
</evidence>
<dbReference type="NCBIfam" id="NF004624">
    <property type="entry name" value="PRK05964.1"/>
    <property type="match status" value="1"/>
</dbReference>
<comment type="caution">
    <text evidence="10">The sequence shown here is derived from an EMBL/GenBank/DDBJ whole genome shotgun (WGS) entry which is preliminary data.</text>
</comment>
<keyword evidence="7 9" id="KW-0663">Pyridoxal phosphate</keyword>
<evidence type="ECO:0000256" key="6">
    <source>
        <dbReference type="ARBA" id="ARBA00022756"/>
    </source>
</evidence>
<feature type="binding site" evidence="9">
    <location>
        <position position="55"/>
    </location>
    <ligand>
        <name>substrate</name>
    </ligand>
</feature>
<dbReference type="UniPathway" id="UPA00078">
    <property type="reaction ID" value="UER00160"/>
</dbReference>
<dbReference type="Gene3D" id="3.90.1150.10">
    <property type="entry name" value="Aspartate Aminotransferase, domain 1"/>
    <property type="match status" value="1"/>
</dbReference>
<comment type="function">
    <text evidence="9">Catalyzes the transfer of the alpha-amino group from S-adenosyl-L-methionine (SAM) to 7-keto-8-aminopelargonic acid (KAPA) to form 7,8-diaminopelargonic acid (DAPA). It is the only aminotransferase known to utilize SAM as an amino donor.</text>
</comment>
<dbReference type="Proteomes" id="UP000316083">
    <property type="component" value="Unassembled WGS sequence"/>
</dbReference>
<dbReference type="GO" id="GO:0030170">
    <property type="term" value="F:pyridoxal phosphate binding"/>
    <property type="evidence" value="ECO:0007669"/>
    <property type="project" value="UniProtKB-UniRule"/>
</dbReference>
<evidence type="ECO:0000256" key="1">
    <source>
        <dbReference type="ARBA" id="ARBA00001933"/>
    </source>
</evidence>
<dbReference type="InterPro" id="IPR015424">
    <property type="entry name" value="PyrdxlP-dep_Trfase"/>
</dbReference>
<feature type="binding site" evidence="9">
    <location>
        <begin position="115"/>
        <end position="116"/>
    </location>
    <ligand>
        <name>pyridoxal 5'-phosphate</name>
        <dbReference type="ChEBI" id="CHEBI:597326"/>
    </ligand>
</feature>
<comment type="cofactor">
    <cofactor evidence="1 9">
        <name>pyridoxal 5'-phosphate</name>
        <dbReference type="ChEBI" id="CHEBI:597326"/>
    </cofactor>
</comment>
<evidence type="ECO:0000256" key="3">
    <source>
        <dbReference type="ARBA" id="ARBA00022576"/>
    </source>
</evidence>
<feature type="binding site" evidence="9">
    <location>
        <position position="404"/>
    </location>
    <ligand>
        <name>substrate</name>
    </ligand>
</feature>
<evidence type="ECO:0000256" key="7">
    <source>
        <dbReference type="ARBA" id="ARBA00022898"/>
    </source>
</evidence>
<organism evidence="10 11">
    <name type="scientific">Azospirillum brasilense</name>
    <dbReference type="NCBI Taxonomy" id="192"/>
    <lineage>
        <taxon>Bacteria</taxon>
        <taxon>Pseudomonadati</taxon>
        <taxon>Pseudomonadota</taxon>
        <taxon>Alphaproteobacteria</taxon>
        <taxon>Rhodospirillales</taxon>
        <taxon>Azospirillaceae</taxon>
        <taxon>Azospirillum</taxon>
    </lineage>
</organism>
<dbReference type="PROSITE" id="PS00600">
    <property type="entry name" value="AA_TRANSFER_CLASS_3"/>
    <property type="match status" value="1"/>
</dbReference>
<feature type="modified residue" description="N6-(pyridoxal phosphate)lysine" evidence="9">
    <location>
        <position position="281"/>
    </location>
</feature>
<dbReference type="SUPFAM" id="SSF53383">
    <property type="entry name" value="PLP-dependent transferases"/>
    <property type="match status" value="1"/>
</dbReference>
<dbReference type="Gene3D" id="3.40.640.10">
    <property type="entry name" value="Type I PLP-dependent aspartate aminotransferase-like (Major domain)"/>
    <property type="match status" value="1"/>
</dbReference>
<dbReference type="EC" id="2.6.1.62" evidence="9"/>
<gene>
    <name evidence="9" type="primary">bioA</name>
    <name evidence="10" type="ORF">FBZ82_108118</name>
</gene>